<dbReference type="SUPFAM" id="SSF53613">
    <property type="entry name" value="Ribokinase-like"/>
    <property type="match status" value="1"/>
</dbReference>
<evidence type="ECO:0000313" key="5">
    <source>
        <dbReference type="EMBL" id="MFC7255891.1"/>
    </source>
</evidence>
<dbReference type="EMBL" id="JBHTAT010000001">
    <property type="protein sequence ID" value="MFC7255891.1"/>
    <property type="molecule type" value="Genomic_DNA"/>
</dbReference>
<protein>
    <submittedName>
        <fullName evidence="5">PfkB family carbohydrate kinase</fullName>
    </submittedName>
</protein>
<dbReference type="GeneID" id="96954269"/>
<dbReference type="GO" id="GO:0016301">
    <property type="term" value="F:kinase activity"/>
    <property type="evidence" value="ECO:0007669"/>
    <property type="project" value="UniProtKB-KW"/>
</dbReference>
<evidence type="ECO:0000256" key="1">
    <source>
        <dbReference type="ARBA" id="ARBA00010688"/>
    </source>
</evidence>
<feature type="domain" description="Carbohydrate kinase PfkB" evidence="4">
    <location>
        <begin position="55"/>
        <end position="307"/>
    </location>
</feature>
<dbReference type="PANTHER" id="PTHR10584:SF166">
    <property type="entry name" value="RIBOKINASE"/>
    <property type="match status" value="1"/>
</dbReference>
<organism evidence="5 6">
    <name type="scientific">Haloplanus litoreus</name>
    <dbReference type="NCBI Taxonomy" id="767515"/>
    <lineage>
        <taxon>Archaea</taxon>
        <taxon>Methanobacteriati</taxon>
        <taxon>Methanobacteriota</taxon>
        <taxon>Stenosarchaea group</taxon>
        <taxon>Halobacteria</taxon>
        <taxon>Halobacteriales</taxon>
        <taxon>Haloferacaceae</taxon>
        <taxon>Haloplanus</taxon>
    </lineage>
</organism>
<keyword evidence="2" id="KW-0808">Transferase</keyword>
<proteinExistence type="inferred from homology"/>
<name>A0ABD6A064_9EURY</name>
<evidence type="ECO:0000256" key="3">
    <source>
        <dbReference type="ARBA" id="ARBA00022777"/>
    </source>
</evidence>
<keyword evidence="3 5" id="KW-0418">Kinase</keyword>
<dbReference type="Proteomes" id="UP001596434">
    <property type="component" value="Unassembled WGS sequence"/>
</dbReference>
<dbReference type="AlphaFoldDB" id="A0ABD6A064"/>
<gene>
    <name evidence="5" type="ORF">ACFQKE_11420</name>
</gene>
<keyword evidence="6" id="KW-1185">Reference proteome</keyword>
<accession>A0ABD6A064</accession>
<evidence type="ECO:0000259" key="4">
    <source>
        <dbReference type="Pfam" id="PF00294"/>
    </source>
</evidence>
<reference evidence="5 6" key="1">
    <citation type="journal article" date="2019" name="Int. J. Syst. Evol. Microbiol.">
        <title>The Global Catalogue of Microorganisms (GCM) 10K type strain sequencing project: providing services to taxonomists for standard genome sequencing and annotation.</title>
        <authorList>
            <consortium name="The Broad Institute Genomics Platform"/>
            <consortium name="The Broad Institute Genome Sequencing Center for Infectious Disease"/>
            <person name="Wu L."/>
            <person name="Ma J."/>
        </authorList>
    </citation>
    <scope>NUCLEOTIDE SEQUENCE [LARGE SCALE GENOMIC DNA]</scope>
    <source>
        <strain evidence="5 6">GX21</strain>
    </source>
</reference>
<evidence type="ECO:0000313" key="6">
    <source>
        <dbReference type="Proteomes" id="UP001596434"/>
    </source>
</evidence>
<dbReference type="PANTHER" id="PTHR10584">
    <property type="entry name" value="SUGAR KINASE"/>
    <property type="match status" value="1"/>
</dbReference>
<dbReference type="InterPro" id="IPR029056">
    <property type="entry name" value="Ribokinase-like"/>
</dbReference>
<dbReference type="Gene3D" id="3.40.1190.20">
    <property type="match status" value="1"/>
</dbReference>
<dbReference type="Pfam" id="PF00294">
    <property type="entry name" value="PfkB"/>
    <property type="match status" value="1"/>
</dbReference>
<dbReference type="RefSeq" id="WP_379704242.1">
    <property type="nucleotide sequence ID" value="NZ_JBHTAT010000001.1"/>
</dbReference>
<comment type="similarity">
    <text evidence="1">Belongs to the carbohydrate kinase PfkB family.</text>
</comment>
<sequence>MVDTVMCRVVSLGSINVDRIVSVTADELAAYAERFDWFPDRGRTVRVEDVPEDFTVDADEIRHGGKGANQAAAAARADASTKMLGTVGRDHETFDVLPALAGVGVDGGRIEVADAPTGTAYVFVDESGDNRIVVHPGANAAIDRPYVRAQADAIRDADCLLLQNEIPVAPVEALLADLADDPDRPTVLLDPAPVEGVDPLVDAAAVDYLTPNEHEYAALGAALDDFDGVVVRKRGGDPVVVERAGERLFTVDPPAVTPADTTGAGDALNGVLAARLAAGATLREAVETATVAGSLATREVGARNGVPSLAEIEAFRSSG</sequence>
<comment type="caution">
    <text evidence="5">The sequence shown here is derived from an EMBL/GenBank/DDBJ whole genome shotgun (WGS) entry which is preliminary data.</text>
</comment>
<evidence type="ECO:0000256" key="2">
    <source>
        <dbReference type="ARBA" id="ARBA00022679"/>
    </source>
</evidence>
<dbReference type="InterPro" id="IPR011611">
    <property type="entry name" value="PfkB_dom"/>
</dbReference>